<dbReference type="Gene3D" id="1.10.1220.10">
    <property type="entry name" value="Met repressor-like"/>
    <property type="match status" value="1"/>
</dbReference>
<reference evidence="1 2" key="1">
    <citation type="submission" date="2015-07" db="EMBL/GenBank/DDBJ databases">
        <title>Draft genome sequences of 17 French Clostridium botulinum group III.</title>
        <authorList>
            <person name="Woudstra C."/>
            <person name="Le Marechal C."/>
            <person name="Souillard R."/>
            <person name="Bayon-Auboyer M.-H."/>
            <person name="Dessouter D."/>
            <person name="Fach P."/>
        </authorList>
    </citation>
    <scope>NUCLEOTIDE SEQUENCE [LARGE SCALE GENOMIC DNA]</scope>
    <source>
        <strain evidence="1 2">12LNRI-CD</strain>
    </source>
</reference>
<proteinExistence type="predicted"/>
<dbReference type="GO" id="GO:0006355">
    <property type="term" value="P:regulation of DNA-templated transcription"/>
    <property type="evidence" value="ECO:0007669"/>
    <property type="project" value="InterPro"/>
</dbReference>
<evidence type="ECO:0000313" key="1">
    <source>
        <dbReference type="EMBL" id="KOA83658.1"/>
    </source>
</evidence>
<evidence type="ECO:0000313" key="2">
    <source>
        <dbReference type="Proteomes" id="UP000037540"/>
    </source>
</evidence>
<dbReference type="CDD" id="cd21631">
    <property type="entry name" value="RHH_CopG_NikR-like"/>
    <property type="match status" value="1"/>
</dbReference>
<dbReference type="InterPro" id="IPR013321">
    <property type="entry name" value="Arc_rbn_hlx_hlx"/>
</dbReference>
<accession>A0A9Q1UWX4</accession>
<name>A0A9Q1UWX4_CLOBO</name>
<comment type="caution">
    <text evidence="1">The sequence shown here is derived from an EMBL/GenBank/DDBJ whole genome shotgun (WGS) entry which is preliminary data.</text>
</comment>
<dbReference type="AlphaFoldDB" id="A0A9Q1UWX4"/>
<dbReference type="Proteomes" id="UP000037540">
    <property type="component" value="Unassembled WGS sequence"/>
</dbReference>
<sequence>MVKKKDSISSNFENLKAQMLKKRELAENISNQVISEPIIEKKPIKYENKDVYINDDKDVDVNKNIYDDGSVSDNENIGINKFVIKKAEKKEMPKRITYYLKPSTIQKIDKLSKKAGMGKSEFVQKILEDVLENLEIR</sequence>
<dbReference type="RefSeq" id="WP_013721026.1">
    <property type="nucleotide sequence ID" value="NZ_LGVP01000029.1"/>
</dbReference>
<dbReference type="EMBL" id="LGVR01000081">
    <property type="protein sequence ID" value="KOA83658.1"/>
    <property type="molecule type" value="Genomic_DNA"/>
</dbReference>
<gene>
    <name evidence="1" type="ORF">ADU74_12045</name>
</gene>
<organism evidence="1 2">
    <name type="scientific">Clostridium botulinum</name>
    <dbReference type="NCBI Taxonomy" id="1491"/>
    <lineage>
        <taxon>Bacteria</taxon>
        <taxon>Bacillati</taxon>
        <taxon>Bacillota</taxon>
        <taxon>Clostridia</taxon>
        <taxon>Eubacteriales</taxon>
        <taxon>Clostridiaceae</taxon>
        <taxon>Clostridium</taxon>
    </lineage>
</organism>
<protein>
    <submittedName>
        <fullName evidence="1">Uncharacterized protein</fullName>
    </submittedName>
</protein>